<reference evidence="2 3" key="1">
    <citation type="submission" date="2016-05" db="EMBL/GenBank/DDBJ databases">
        <title>Genome sequencing of Vitellibacter soesokkakensis RSSK-12.</title>
        <authorList>
            <person name="Thevarajoo S."/>
            <person name="Selvaratnam C."/>
            <person name="Goh K.M."/>
            <person name="Chan K.-G."/>
            <person name="Chong C.S."/>
        </authorList>
    </citation>
    <scope>NUCLEOTIDE SEQUENCE [LARGE SCALE GENOMIC DNA]</scope>
    <source>
        <strain evidence="2 3">RSSK-12</strain>
    </source>
</reference>
<dbReference type="STRING" id="1385699.A7A78_09980"/>
<evidence type="ECO:0000313" key="2">
    <source>
        <dbReference type="EMBL" id="OAD92066.1"/>
    </source>
</evidence>
<evidence type="ECO:0000256" key="1">
    <source>
        <dbReference type="SAM" id="Phobius"/>
    </source>
</evidence>
<keyword evidence="3" id="KW-1185">Reference proteome</keyword>
<proteinExistence type="predicted"/>
<feature type="transmembrane region" description="Helical" evidence="1">
    <location>
        <begin position="117"/>
        <end position="138"/>
    </location>
</feature>
<keyword evidence="1" id="KW-1133">Transmembrane helix</keyword>
<dbReference type="OrthoDB" id="982493at2"/>
<sequence>MKRILNIVGVLILVLLLVLIRAFEDELFYDPLLDFFKNDYSSLPLPEMDIFALQVSVALRFFINTIISLSILWLVFRDREIIKLSVILYAILFAGFFIAFNFIVFTSEGTNSHLALFYVRRFLIQPLFLLILLPAFYFQKYKSR</sequence>
<evidence type="ECO:0000313" key="3">
    <source>
        <dbReference type="Proteomes" id="UP000077552"/>
    </source>
</evidence>
<protein>
    <submittedName>
        <fullName evidence="2">Exosortase F system-associated protein</fullName>
    </submittedName>
</protein>
<keyword evidence="1" id="KW-0812">Transmembrane</keyword>
<dbReference type="InterPro" id="IPR026414">
    <property type="entry name" value="ExosoTase_F-assoc_memb"/>
</dbReference>
<dbReference type="NCBIfam" id="TIGR04127">
    <property type="entry name" value="flavo_near_exo"/>
    <property type="match status" value="1"/>
</dbReference>
<dbReference type="Proteomes" id="UP000077552">
    <property type="component" value="Unassembled WGS sequence"/>
</dbReference>
<keyword evidence="1" id="KW-0472">Membrane</keyword>
<dbReference type="AlphaFoldDB" id="A0A1A9LGR1"/>
<name>A0A1A9LGR1_9FLAO</name>
<feature type="transmembrane region" description="Helical" evidence="1">
    <location>
        <begin position="86"/>
        <end position="105"/>
    </location>
</feature>
<dbReference type="RefSeq" id="WP_068761213.1">
    <property type="nucleotide sequence ID" value="NZ_LXIE01000005.1"/>
</dbReference>
<gene>
    <name evidence="2" type="ORF">A7A78_09980</name>
</gene>
<organism evidence="2 3">
    <name type="scientific">Aequorivita soesokkakensis</name>
    <dbReference type="NCBI Taxonomy" id="1385699"/>
    <lineage>
        <taxon>Bacteria</taxon>
        <taxon>Pseudomonadati</taxon>
        <taxon>Bacteroidota</taxon>
        <taxon>Flavobacteriia</taxon>
        <taxon>Flavobacteriales</taxon>
        <taxon>Flavobacteriaceae</taxon>
        <taxon>Aequorivita</taxon>
    </lineage>
</organism>
<dbReference type="EMBL" id="LXIE01000005">
    <property type="protein sequence ID" value="OAD92066.1"/>
    <property type="molecule type" value="Genomic_DNA"/>
</dbReference>
<comment type="caution">
    <text evidence="2">The sequence shown here is derived from an EMBL/GenBank/DDBJ whole genome shotgun (WGS) entry which is preliminary data.</text>
</comment>
<feature type="transmembrane region" description="Helical" evidence="1">
    <location>
        <begin position="50"/>
        <end position="74"/>
    </location>
</feature>
<accession>A0A1A9LGR1</accession>